<reference evidence="5 6" key="1">
    <citation type="submission" date="2014-07" db="EMBL/GenBank/DDBJ databases">
        <title>Genome Sequence of Rhodococcus opacus Strain R7, a Biodegrader of Mono- and Polycyclic Aromatic Hydrocarbons.</title>
        <authorList>
            <person name="Di Gennaro P."/>
            <person name="Zampolli J."/>
            <person name="Presti I."/>
            <person name="Cappelletti M."/>
            <person name="D'Ursi P."/>
            <person name="Orro A."/>
            <person name="Mezzelani A."/>
            <person name="Milanesi L."/>
        </authorList>
    </citation>
    <scope>NUCLEOTIDE SEQUENCE [LARGE SCALE GENOMIC DNA]</scope>
    <source>
        <strain evidence="5 6">R7</strain>
    </source>
</reference>
<dbReference type="RefSeq" id="WP_037229407.1">
    <property type="nucleotide sequence ID" value="NZ_CP008947.1"/>
</dbReference>
<evidence type="ECO:0000313" key="6">
    <source>
        <dbReference type="Proteomes" id="UP000028488"/>
    </source>
</evidence>
<dbReference type="InterPro" id="IPR004843">
    <property type="entry name" value="Calcineurin-like_PHP"/>
</dbReference>
<dbReference type="Gene3D" id="3.60.21.10">
    <property type="match status" value="1"/>
</dbReference>
<dbReference type="InterPro" id="IPR051158">
    <property type="entry name" value="Metallophosphoesterase_sf"/>
</dbReference>
<gene>
    <name evidence="5" type="ORF">EP51_38490</name>
</gene>
<dbReference type="GO" id="GO:0009245">
    <property type="term" value="P:lipid A biosynthetic process"/>
    <property type="evidence" value="ECO:0007669"/>
    <property type="project" value="TreeGrafter"/>
</dbReference>
<evidence type="ECO:0000256" key="2">
    <source>
        <dbReference type="ARBA" id="ARBA00022801"/>
    </source>
</evidence>
<dbReference type="GO" id="GO:0046872">
    <property type="term" value="F:metal ion binding"/>
    <property type="evidence" value="ECO:0007669"/>
    <property type="project" value="UniProtKB-KW"/>
</dbReference>
<dbReference type="InterPro" id="IPR029052">
    <property type="entry name" value="Metallo-depent_PP-like"/>
</dbReference>
<evidence type="ECO:0000259" key="4">
    <source>
        <dbReference type="Pfam" id="PF00149"/>
    </source>
</evidence>
<accession>A0A076EXV4</accession>
<proteinExistence type="predicted"/>
<dbReference type="Pfam" id="PF00149">
    <property type="entry name" value="Metallophos"/>
    <property type="match status" value="1"/>
</dbReference>
<dbReference type="SUPFAM" id="SSF56300">
    <property type="entry name" value="Metallo-dependent phosphatases"/>
    <property type="match status" value="1"/>
</dbReference>
<dbReference type="PANTHER" id="PTHR31302:SF31">
    <property type="entry name" value="PHOSPHODIESTERASE YAEI"/>
    <property type="match status" value="1"/>
</dbReference>
<feature type="domain" description="Calcineurin-like phosphoesterase" evidence="4">
    <location>
        <begin position="161"/>
        <end position="326"/>
    </location>
</feature>
<organism evidence="5 6">
    <name type="scientific">Rhodococcus opacus</name>
    <name type="common">Nocardia opaca</name>
    <dbReference type="NCBI Taxonomy" id="37919"/>
    <lineage>
        <taxon>Bacteria</taxon>
        <taxon>Bacillati</taxon>
        <taxon>Actinomycetota</taxon>
        <taxon>Actinomycetes</taxon>
        <taxon>Mycobacteriales</taxon>
        <taxon>Nocardiaceae</taxon>
        <taxon>Rhodococcus</taxon>
    </lineage>
</organism>
<name>A0A076EXV4_RHOOP</name>
<dbReference type="EMBL" id="CP008947">
    <property type="protein sequence ID" value="AII10228.1"/>
    <property type="molecule type" value="Genomic_DNA"/>
</dbReference>
<evidence type="ECO:0000256" key="3">
    <source>
        <dbReference type="SAM" id="Phobius"/>
    </source>
</evidence>
<evidence type="ECO:0000256" key="1">
    <source>
        <dbReference type="ARBA" id="ARBA00022723"/>
    </source>
</evidence>
<feature type="transmembrane region" description="Helical" evidence="3">
    <location>
        <begin position="35"/>
        <end position="57"/>
    </location>
</feature>
<protein>
    <submittedName>
        <fullName evidence="5">Metallophosphoesterase</fullName>
    </submittedName>
</protein>
<keyword evidence="2" id="KW-0378">Hydrolase</keyword>
<dbReference type="GO" id="GO:0008758">
    <property type="term" value="F:UDP-2,3-diacylglucosamine hydrolase activity"/>
    <property type="evidence" value="ECO:0007669"/>
    <property type="project" value="TreeGrafter"/>
</dbReference>
<feature type="transmembrane region" description="Helical" evidence="3">
    <location>
        <begin position="116"/>
        <end position="135"/>
    </location>
</feature>
<sequence>MTRLLVFAVFLAVVTWWLHRRLVRATGLGRPWSVVVDVTLVVLWVLAVIGVGSGEAFDPGWARPPGWVGWVWLGAMFYLVLGLLLVALMSLLTRLFGRLRGTANGERVDLSRRRSLRIATTVVVVGAVAAAGYGVSEAARPRIVRVRVPLTRLPAEFDGVRVALVSDLHVGPARGVDFTRRVVDLVNAEQPDLVAIAGDLVDGTVAKVSPDLQPLADLEAPLGVFGVSGNHEFYADDGGRWLDVWDRLGIRTLRNERATITRGGATIDIAGIHDYSSPAPYEPDLPAALAGHDPSTFVVLLAHEPRQALEASDLGVDLQLSGHTHGGQMWPLGYLVPLQQPSVTGLDRIGNTVLYTTRGVGTWGPPVRVGAPPEITILELVRED</sequence>
<dbReference type="AlphaFoldDB" id="A0A076EXV4"/>
<feature type="transmembrane region" description="Helical" evidence="3">
    <location>
        <begin position="69"/>
        <end position="96"/>
    </location>
</feature>
<keyword evidence="3" id="KW-0812">Transmembrane</keyword>
<evidence type="ECO:0000313" key="5">
    <source>
        <dbReference type="EMBL" id="AII10228.1"/>
    </source>
</evidence>
<keyword evidence="3" id="KW-0472">Membrane</keyword>
<dbReference type="eggNOG" id="COG1408">
    <property type="taxonomic scope" value="Bacteria"/>
</dbReference>
<dbReference type="CDD" id="cd07385">
    <property type="entry name" value="MPP_YkuE_C"/>
    <property type="match status" value="1"/>
</dbReference>
<dbReference type="GO" id="GO:0016020">
    <property type="term" value="C:membrane"/>
    <property type="evidence" value="ECO:0007669"/>
    <property type="project" value="GOC"/>
</dbReference>
<dbReference type="Proteomes" id="UP000028488">
    <property type="component" value="Chromosome"/>
</dbReference>
<keyword evidence="1" id="KW-0479">Metal-binding</keyword>
<dbReference type="PANTHER" id="PTHR31302">
    <property type="entry name" value="TRANSMEMBRANE PROTEIN WITH METALLOPHOSPHOESTERASE DOMAIN-RELATED"/>
    <property type="match status" value="1"/>
</dbReference>
<keyword evidence="3" id="KW-1133">Transmembrane helix</keyword>